<dbReference type="Gene3D" id="3.30.1330.120">
    <property type="entry name" value="2-methylcitrate dehydratase PrpD"/>
    <property type="match status" value="1"/>
</dbReference>
<dbReference type="Proteomes" id="UP000654918">
    <property type="component" value="Unassembled WGS sequence"/>
</dbReference>
<comment type="caution">
    <text evidence="4">The sequence shown here is derived from an EMBL/GenBank/DDBJ whole genome shotgun (WGS) entry which is preliminary data.</text>
</comment>
<evidence type="ECO:0000313" key="4">
    <source>
        <dbReference type="EMBL" id="KAF6812843.1"/>
    </source>
</evidence>
<dbReference type="InterPro" id="IPR045336">
    <property type="entry name" value="MmgE_PrpD_N"/>
</dbReference>
<keyword evidence="5" id="KW-1185">Reference proteome</keyword>
<comment type="similarity">
    <text evidence="1">Belongs to the PrpD family.</text>
</comment>
<proteinExistence type="inferred from homology"/>
<evidence type="ECO:0000259" key="3">
    <source>
        <dbReference type="Pfam" id="PF19305"/>
    </source>
</evidence>
<dbReference type="Pfam" id="PF19305">
    <property type="entry name" value="MmgE_PrpD_C"/>
    <property type="match status" value="1"/>
</dbReference>
<organism evidence="4 5">
    <name type="scientific">Colletotrichum plurivorum</name>
    <dbReference type="NCBI Taxonomy" id="2175906"/>
    <lineage>
        <taxon>Eukaryota</taxon>
        <taxon>Fungi</taxon>
        <taxon>Dikarya</taxon>
        <taxon>Ascomycota</taxon>
        <taxon>Pezizomycotina</taxon>
        <taxon>Sordariomycetes</taxon>
        <taxon>Hypocreomycetidae</taxon>
        <taxon>Glomerellales</taxon>
        <taxon>Glomerellaceae</taxon>
        <taxon>Colletotrichum</taxon>
        <taxon>Colletotrichum orchidearum species complex</taxon>
    </lineage>
</organism>
<protein>
    <submittedName>
        <fullName evidence="4">MmgE/PrpD family protein</fullName>
    </submittedName>
</protein>
<dbReference type="Pfam" id="PF03972">
    <property type="entry name" value="MmgE_PrpD_N"/>
    <property type="match status" value="1"/>
</dbReference>
<evidence type="ECO:0000256" key="1">
    <source>
        <dbReference type="ARBA" id="ARBA00006174"/>
    </source>
</evidence>
<dbReference type="InterPro" id="IPR036148">
    <property type="entry name" value="MmgE/PrpD_sf"/>
</dbReference>
<dbReference type="EMBL" id="WIGO01000422">
    <property type="protein sequence ID" value="KAF6812843.1"/>
    <property type="molecule type" value="Genomic_DNA"/>
</dbReference>
<dbReference type="InterPro" id="IPR045337">
    <property type="entry name" value="MmgE_PrpD_C"/>
</dbReference>
<dbReference type="GO" id="GO:0016829">
    <property type="term" value="F:lyase activity"/>
    <property type="evidence" value="ECO:0007669"/>
    <property type="project" value="InterPro"/>
</dbReference>
<dbReference type="SUPFAM" id="SSF103378">
    <property type="entry name" value="2-methylcitrate dehydratase PrpD"/>
    <property type="match status" value="1"/>
</dbReference>
<reference evidence="4" key="1">
    <citation type="journal article" date="2020" name="Phytopathology">
        <title>Genome Sequence Resources of Colletotrichum truncatum, C. plurivorum, C. musicola, and C. sojae: Four Species Pathogenic to Soybean (Glycine max).</title>
        <authorList>
            <person name="Rogerio F."/>
            <person name="Boufleur T.R."/>
            <person name="Ciampi-Guillardi M."/>
            <person name="Sukno S.A."/>
            <person name="Thon M.R."/>
            <person name="Massola Junior N.S."/>
            <person name="Baroncelli R."/>
        </authorList>
    </citation>
    <scope>NUCLEOTIDE SEQUENCE</scope>
    <source>
        <strain evidence="4">LFN00145</strain>
    </source>
</reference>
<accession>A0A8H6JHU5</accession>
<feature type="domain" description="MmgE/PrpD N-terminal" evidence="2">
    <location>
        <begin position="5"/>
        <end position="244"/>
    </location>
</feature>
<dbReference type="PANTHER" id="PTHR16943:SF8">
    <property type="entry name" value="2-METHYLCITRATE DEHYDRATASE"/>
    <property type="match status" value="1"/>
</dbReference>
<dbReference type="PANTHER" id="PTHR16943">
    <property type="entry name" value="2-METHYLCITRATE DEHYDRATASE-RELATED"/>
    <property type="match status" value="1"/>
</dbReference>
<evidence type="ECO:0000259" key="2">
    <source>
        <dbReference type="Pfam" id="PF03972"/>
    </source>
</evidence>
<dbReference type="InterPro" id="IPR005656">
    <property type="entry name" value="MmgE_PrpD"/>
</dbReference>
<dbReference type="InterPro" id="IPR042188">
    <property type="entry name" value="MmgE/PrpD_sf_2"/>
</dbReference>
<gene>
    <name evidence="4" type="ORF">CPLU01_14812</name>
</gene>
<feature type="domain" description="MmgE/PrpD C-terminal" evidence="3">
    <location>
        <begin position="266"/>
        <end position="425"/>
    </location>
</feature>
<dbReference type="Gene3D" id="1.10.4100.10">
    <property type="entry name" value="2-methylcitrate dehydratase PrpD"/>
    <property type="match status" value="1"/>
</dbReference>
<dbReference type="AlphaFoldDB" id="A0A8H6JHU5"/>
<dbReference type="InterPro" id="IPR042183">
    <property type="entry name" value="MmgE/PrpD_sf_1"/>
</dbReference>
<evidence type="ECO:0000313" key="5">
    <source>
        <dbReference type="Proteomes" id="UP000654918"/>
    </source>
</evidence>
<name>A0A8H6JHU5_9PEZI</name>
<sequence>MATKALASWALALQYSSIPSPVHEIAVKSIYNWAGCAIGGYLQPAPGLAYNATSSFVPENSNSTILGTDVVVDVQTAALINGIASHADDYDDTHRDNPIHPSGPVLSALLAVAEWKGAISGPELLTAFVAGVEAECKLGVSVFPEHYNVGWHITSTVGSIGAAVAVGKILDLELEELQKAISIAAIQVTGMHDSFGTDAKPFHVGRAAQNGLMAALLAKNGFSASLEGLEAERGWLHVVSTRENTTAEFETLGEVWEIERNTFKPFPCDRIIHAAIDGWIRIRQLALEQNLDISSITNITARTHPRVLFLTDDPEPTTGLAGKFSVYHAAAIALLYGEATPSQFTDEVAQNSTVIGLREKVHVTSDDTVEEHEAFVSAIFDDDTTLEYHVEHTIGSYENPLTAEQLKVKFLDQVGTAIGDSRAEQAWLTFSTIANATDVGEAVRLYRGEAKTSG</sequence>